<name>A0A401Q2R0_SCYTO</name>
<feature type="transmembrane region" description="Helical" evidence="8">
    <location>
        <begin position="258"/>
        <end position="285"/>
    </location>
</feature>
<dbReference type="InterPro" id="IPR049452">
    <property type="entry name" value="Anoctamin_TM"/>
</dbReference>
<sequence length="617" mass="71675">YLYSDDREDFFTNTQRHQIVYEILARTKYGRRKKAQIGITNLLNGNVFTAAFPLHDGPYEAQGKGVSPEELSNRQVLYEYWARWGRWYKYQPLDHIRDYFGEKIAFYFTWIGFYTGWLLPAAIVGTVVFFVGISLMMTDIPIKEICEQGYNYTMCPLCANCEPWKLSSICSLFKVSKLFDHGGTVFFSAFMSLWAVTFLEFWKRKNATMAYKWDCCNFEENEERPSAEFAAVAPMMTKNPITGVEEPYFPGKDRVQRVIASFMVVLLLVAVVLIFLISVILYRTIISILIYKTGNTIAMATAPRIASITGSIVNLLFILVMAKVYTSLAHFLTKWEMHRTQSQYEDALTFKVFVFQFVNFYSSPIYIAFFKGRFVGYPGHYGSLFGIRNEGCSNGGCLIELAQELLVIMVGKQIINNIQEVVIPKLKFWWQKHKDKEDCISIHHSWEKDNELLEYEGLFDEYLEMVLQFGFITIFVAACPLAPLFALLNNWVEIRLDAHKFVCEYRRPVAERAQGIGIWFNILEIITTIAVMSNAFLIAFTSDFLPRQYYQYKHQSDLTGYTNFTLAYSPLSFNQQNNTMCRYRDFRDPNGHLNMTYWNLLAIRLAFIIVFEVSCWV</sequence>
<evidence type="ECO:0000256" key="7">
    <source>
        <dbReference type="ARBA" id="ARBA00023180"/>
    </source>
</evidence>
<evidence type="ECO:0000313" key="11">
    <source>
        <dbReference type="EMBL" id="GCB79682.1"/>
    </source>
</evidence>
<evidence type="ECO:0000256" key="3">
    <source>
        <dbReference type="ARBA" id="ARBA00022475"/>
    </source>
</evidence>
<evidence type="ECO:0000313" key="12">
    <source>
        <dbReference type="Proteomes" id="UP000288216"/>
    </source>
</evidence>
<feature type="transmembrane region" description="Helical" evidence="8">
    <location>
        <begin position="104"/>
        <end position="133"/>
    </location>
</feature>
<dbReference type="AlphaFoldDB" id="A0A401Q2R0"/>
<reference evidence="11 12" key="1">
    <citation type="journal article" date="2018" name="Nat. Ecol. Evol.">
        <title>Shark genomes provide insights into elasmobranch evolution and the origin of vertebrates.</title>
        <authorList>
            <person name="Hara Y"/>
            <person name="Yamaguchi K"/>
            <person name="Onimaru K"/>
            <person name="Kadota M"/>
            <person name="Koyanagi M"/>
            <person name="Keeley SD"/>
            <person name="Tatsumi K"/>
            <person name="Tanaka K"/>
            <person name="Motone F"/>
            <person name="Kageyama Y"/>
            <person name="Nozu R"/>
            <person name="Adachi N"/>
            <person name="Nishimura O"/>
            <person name="Nakagawa R"/>
            <person name="Tanegashima C"/>
            <person name="Kiyatake I"/>
            <person name="Matsumoto R"/>
            <person name="Murakumo K"/>
            <person name="Nishida K"/>
            <person name="Terakita A"/>
            <person name="Kuratani S"/>
            <person name="Sato K"/>
            <person name="Hyodo S Kuraku.S."/>
        </authorList>
    </citation>
    <scope>NUCLEOTIDE SEQUENCE [LARGE SCALE GENOMIC DNA]</scope>
</reference>
<keyword evidence="3" id="KW-1003">Cell membrane</keyword>
<evidence type="ECO:0000256" key="1">
    <source>
        <dbReference type="ARBA" id="ARBA00004651"/>
    </source>
</evidence>
<feature type="non-terminal residue" evidence="11">
    <location>
        <position position="1"/>
    </location>
</feature>
<dbReference type="EMBL" id="BFAA01009420">
    <property type="protein sequence ID" value="GCB79682.1"/>
    <property type="molecule type" value="Genomic_DNA"/>
</dbReference>
<feature type="transmembrane region" description="Helical" evidence="8">
    <location>
        <begin position="347"/>
        <end position="369"/>
    </location>
</feature>
<feature type="transmembrane region" description="Helical" evidence="8">
    <location>
        <begin position="516"/>
        <end position="540"/>
    </location>
</feature>
<dbReference type="GO" id="GO:0005886">
    <property type="term" value="C:plasma membrane"/>
    <property type="evidence" value="ECO:0007669"/>
    <property type="project" value="UniProtKB-SubCell"/>
</dbReference>
<feature type="domain" description="Anoctamin dimerisation" evidence="10">
    <location>
        <begin position="5"/>
        <end position="93"/>
    </location>
</feature>
<comment type="subcellular location">
    <subcellularLocation>
        <location evidence="1">Cell membrane</location>
        <topology evidence="1">Multi-pass membrane protein</topology>
    </subcellularLocation>
    <subcellularLocation>
        <location evidence="8">Membrane</location>
        <topology evidence="8">Multi-pass membrane protein</topology>
    </subcellularLocation>
</comment>
<gene>
    <name evidence="11" type="ORF">scyTo_0016021</name>
</gene>
<feature type="transmembrane region" description="Helical" evidence="8">
    <location>
        <begin position="182"/>
        <end position="202"/>
    </location>
</feature>
<dbReference type="Pfam" id="PF16178">
    <property type="entry name" value="Anoct_dimer"/>
    <property type="match status" value="1"/>
</dbReference>
<keyword evidence="4 8" id="KW-0812">Transmembrane</keyword>
<dbReference type="GO" id="GO:0005254">
    <property type="term" value="F:chloride channel activity"/>
    <property type="evidence" value="ECO:0007669"/>
    <property type="project" value="TreeGrafter"/>
</dbReference>
<dbReference type="OMA" id="WEEPLDL"/>
<dbReference type="PANTHER" id="PTHR12308">
    <property type="entry name" value="ANOCTAMIN"/>
    <property type="match status" value="1"/>
</dbReference>
<protein>
    <recommendedName>
        <fullName evidence="8">Anoctamin</fullName>
    </recommendedName>
</protein>
<dbReference type="Pfam" id="PF04547">
    <property type="entry name" value="Anoctamin"/>
    <property type="match status" value="1"/>
</dbReference>
<keyword evidence="7" id="KW-0325">Glycoprotein</keyword>
<keyword evidence="12" id="KW-1185">Reference proteome</keyword>
<comment type="similarity">
    <text evidence="2 8">Belongs to the anoctamin family.</text>
</comment>
<evidence type="ECO:0000259" key="9">
    <source>
        <dbReference type="Pfam" id="PF04547"/>
    </source>
</evidence>
<feature type="transmembrane region" description="Helical" evidence="8">
    <location>
        <begin position="597"/>
        <end position="616"/>
    </location>
</feature>
<keyword evidence="5 8" id="KW-1133">Transmembrane helix</keyword>
<keyword evidence="6 8" id="KW-0472">Membrane</keyword>
<dbReference type="GO" id="GO:0046983">
    <property type="term" value="F:protein dimerization activity"/>
    <property type="evidence" value="ECO:0007669"/>
    <property type="project" value="InterPro"/>
</dbReference>
<dbReference type="InterPro" id="IPR007632">
    <property type="entry name" value="Anoctamin"/>
</dbReference>
<feature type="transmembrane region" description="Helical" evidence="8">
    <location>
        <begin position="465"/>
        <end position="488"/>
    </location>
</feature>
<evidence type="ECO:0000256" key="5">
    <source>
        <dbReference type="ARBA" id="ARBA00022989"/>
    </source>
</evidence>
<evidence type="ECO:0000256" key="2">
    <source>
        <dbReference type="ARBA" id="ARBA00009671"/>
    </source>
</evidence>
<dbReference type="InterPro" id="IPR032394">
    <property type="entry name" value="Anoct_dimer"/>
</dbReference>
<evidence type="ECO:0000256" key="6">
    <source>
        <dbReference type="ARBA" id="ARBA00023136"/>
    </source>
</evidence>
<dbReference type="Proteomes" id="UP000288216">
    <property type="component" value="Unassembled WGS sequence"/>
</dbReference>
<comment type="caution">
    <text evidence="11">The sequence shown here is derived from an EMBL/GenBank/DDBJ whole genome shotgun (WGS) entry which is preliminary data.</text>
</comment>
<evidence type="ECO:0000259" key="10">
    <source>
        <dbReference type="Pfam" id="PF16178"/>
    </source>
</evidence>
<feature type="domain" description="Anoctamin transmembrane" evidence="9">
    <location>
        <begin position="96"/>
        <end position="613"/>
    </location>
</feature>
<evidence type="ECO:0000256" key="8">
    <source>
        <dbReference type="RuleBase" id="RU280814"/>
    </source>
</evidence>
<dbReference type="GO" id="GO:0061588">
    <property type="term" value="P:calcium activated phospholipid scrambling"/>
    <property type="evidence" value="ECO:0007669"/>
    <property type="project" value="TreeGrafter"/>
</dbReference>
<dbReference type="PANTHER" id="PTHR12308:SF22">
    <property type="entry name" value="ANOCTAMIN-7"/>
    <property type="match status" value="1"/>
</dbReference>
<accession>A0A401Q2R0</accession>
<proteinExistence type="inferred from homology"/>
<evidence type="ECO:0000256" key="4">
    <source>
        <dbReference type="ARBA" id="ARBA00022692"/>
    </source>
</evidence>
<organism evidence="11 12">
    <name type="scientific">Scyliorhinus torazame</name>
    <name type="common">Cloudy catshark</name>
    <name type="synonym">Catulus torazame</name>
    <dbReference type="NCBI Taxonomy" id="75743"/>
    <lineage>
        <taxon>Eukaryota</taxon>
        <taxon>Metazoa</taxon>
        <taxon>Chordata</taxon>
        <taxon>Craniata</taxon>
        <taxon>Vertebrata</taxon>
        <taxon>Chondrichthyes</taxon>
        <taxon>Elasmobranchii</taxon>
        <taxon>Galeomorphii</taxon>
        <taxon>Galeoidea</taxon>
        <taxon>Carcharhiniformes</taxon>
        <taxon>Scyliorhinidae</taxon>
        <taxon>Scyliorhinus</taxon>
    </lineage>
</organism>
<feature type="transmembrane region" description="Helical" evidence="8">
    <location>
        <begin position="305"/>
        <end position="326"/>
    </location>
</feature>
<dbReference type="OrthoDB" id="296386at2759"/>